<reference evidence="1 2" key="2">
    <citation type="submission" date="2007-08" db="EMBL/GenBank/DDBJ databases">
        <authorList>
            <person name="Fulton L."/>
            <person name="Clifton S."/>
            <person name="Fulton B."/>
            <person name="Xu J."/>
            <person name="Minx P."/>
            <person name="Pepin K.H."/>
            <person name="Johnson M."/>
            <person name="Thiruvilangam P."/>
            <person name="Bhonagiri V."/>
            <person name="Nash W.E."/>
            <person name="Wang C."/>
            <person name="Mardis E.R."/>
            <person name="Wilson R.K."/>
        </authorList>
    </citation>
    <scope>NUCLEOTIDE SEQUENCE [LARGE SCALE GENOMIC DNA]</scope>
    <source>
        <strain evidence="1 2">DSM 753</strain>
    </source>
</reference>
<proteinExistence type="predicted"/>
<gene>
    <name evidence="1" type="ORF">CLOLEP_01519</name>
</gene>
<dbReference type="EMBL" id="ABCB02000018">
    <property type="protein sequence ID" value="EDO61124.1"/>
    <property type="molecule type" value="Genomic_DNA"/>
</dbReference>
<evidence type="ECO:0000313" key="1">
    <source>
        <dbReference type="EMBL" id="EDO61124.1"/>
    </source>
</evidence>
<accession>A7VSH9</accession>
<protein>
    <submittedName>
        <fullName evidence="1">Uncharacterized protein</fullName>
    </submittedName>
</protein>
<dbReference type="HOGENOM" id="CLU_3151290_0_0_9"/>
<evidence type="ECO:0000313" key="2">
    <source>
        <dbReference type="Proteomes" id="UP000003490"/>
    </source>
</evidence>
<sequence length="48" mass="5443">MILHGHKRRAQGIRITRGVFKNFKMVSLDKKTPANTINFAFTGVQDAQ</sequence>
<name>A7VSH9_9FIRM</name>
<dbReference type="Proteomes" id="UP000003490">
    <property type="component" value="Unassembled WGS sequence"/>
</dbReference>
<reference evidence="1 2" key="1">
    <citation type="submission" date="2007-08" db="EMBL/GenBank/DDBJ databases">
        <title>Draft genome sequence of Clostridium leptum (DSM 753).</title>
        <authorList>
            <person name="Sudarsanam P."/>
            <person name="Ley R."/>
            <person name="Guruge J."/>
            <person name="Turnbaugh P.J."/>
            <person name="Mahowald M."/>
            <person name="Liep D."/>
            <person name="Gordon J."/>
        </authorList>
    </citation>
    <scope>NUCLEOTIDE SEQUENCE [LARGE SCALE GENOMIC DNA]</scope>
    <source>
        <strain evidence="1 2">DSM 753</strain>
    </source>
</reference>
<comment type="caution">
    <text evidence="1">The sequence shown here is derived from an EMBL/GenBank/DDBJ whole genome shotgun (WGS) entry which is preliminary data.</text>
</comment>
<dbReference type="AlphaFoldDB" id="A7VSH9"/>
<organism evidence="1 2">
    <name type="scientific">[Clostridium] leptum DSM 753</name>
    <dbReference type="NCBI Taxonomy" id="428125"/>
    <lineage>
        <taxon>Bacteria</taxon>
        <taxon>Bacillati</taxon>
        <taxon>Bacillota</taxon>
        <taxon>Clostridia</taxon>
        <taxon>Eubacteriales</taxon>
        <taxon>Oscillospiraceae</taxon>
        <taxon>Oscillospiraceae incertae sedis</taxon>
    </lineage>
</organism>